<evidence type="ECO:0000313" key="1">
    <source>
        <dbReference type="EMBL" id="KKK99310.1"/>
    </source>
</evidence>
<organism evidence="1">
    <name type="scientific">marine sediment metagenome</name>
    <dbReference type="NCBI Taxonomy" id="412755"/>
    <lineage>
        <taxon>unclassified sequences</taxon>
        <taxon>metagenomes</taxon>
        <taxon>ecological metagenomes</taxon>
    </lineage>
</organism>
<comment type="caution">
    <text evidence="1">The sequence shown here is derived from an EMBL/GenBank/DDBJ whole genome shotgun (WGS) entry which is preliminary data.</text>
</comment>
<protein>
    <submittedName>
        <fullName evidence="1">Uncharacterized protein</fullName>
    </submittedName>
</protein>
<gene>
    <name evidence="1" type="ORF">LCGC14_2634020</name>
</gene>
<sequence>MGAIDIGTEAIERAANWPTGYTIILIDNQANLAGIIDTIEIWFDGTDVDATDVKVGTFYGTAPNLTSRSFAVLGTVTKGSKQTVTGLSIDVEVDDYIAVYCSAGKLELTTSGSGMYYNTGDKFGAGEVVFSTQTARDGSLYGTGAEVSTKRGWMRGLVHSGRRHRFAGRR</sequence>
<reference evidence="1" key="1">
    <citation type="journal article" date="2015" name="Nature">
        <title>Complex archaea that bridge the gap between prokaryotes and eukaryotes.</title>
        <authorList>
            <person name="Spang A."/>
            <person name="Saw J.H."/>
            <person name="Jorgensen S.L."/>
            <person name="Zaremba-Niedzwiedzka K."/>
            <person name="Martijn J."/>
            <person name="Lind A.E."/>
            <person name="van Eijk R."/>
            <person name="Schleper C."/>
            <person name="Guy L."/>
            <person name="Ettema T.J."/>
        </authorList>
    </citation>
    <scope>NUCLEOTIDE SEQUENCE</scope>
</reference>
<dbReference type="AlphaFoldDB" id="A0A0F9ALZ8"/>
<proteinExistence type="predicted"/>
<name>A0A0F9ALZ8_9ZZZZ</name>
<dbReference type="EMBL" id="LAZR01045256">
    <property type="protein sequence ID" value="KKK99310.1"/>
    <property type="molecule type" value="Genomic_DNA"/>
</dbReference>
<accession>A0A0F9ALZ8</accession>